<dbReference type="AlphaFoldDB" id="A0A1P8KCX0"/>
<accession>A0A1P8KCX0</accession>
<dbReference type="SUPFAM" id="SSF53850">
    <property type="entry name" value="Periplasmic binding protein-like II"/>
    <property type="match status" value="1"/>
</dbReference>
<feature type="chain" id="PRO_5010159078" evidence="1">
    <location>
        <begin position="20"/>
        <end position="256"/>
    </location>
</feature>
<evidence type="ECO:0000313" key="3">
    <source>
        <dbReference type="Proteomes" id="UP000186110"/>
    </source>
</evidence>
<dbReference type="KEGG" id="rsb:RS694_15930"/>
<dbReference type="Gene3D" id="3.40.190.10">
    <property type="entry name" value="Periplasmic binding protein-like II"/>
    <property type="match status" value="2"/>
</dbReference>
<dbReference type="STRING" id="1484693.RS694_15930"/>
<dbReference type="EMBL" id="CP019239">
    <property type="protein sequence ID" value="APW43874.1"/>
    <property type="molecule type" value="Genomic_DNA"/>
</dbReference>
<evidence type="ECO:0000313" key="2">
    <source>
        <dbReference type="EMBL" id="APW43874.1"/>
    </source>
</evidence>
<gene>
    <name evidence="2" type="ORF">RS694_15930</name>
</gene>
<sequence>MAAWLGCAVVLVTPPAAPAAELVAYNTYLFPPFANEDGSGVAPTLVAFLNRHFKGQHTFKLENIPRARLLAGPLAVEGKFDGVALLLAPPFVSDPDKTRYLWSRPLFEDHNVLVFRGPQKPRYTKLKELQGMTMGAIRGNQYSGLDEMVAKGELKLDLGSSELDNLRKVSLGRADFTQMARLLYLSLAAKSGLSAELVAIPRLEAASFQRHIFVGLNNPGLAAQIDQALAVLPCDVEWRREARVSGFEVPACVAPK</sequence>
<reference evidence="2 3" key="1">
    <citation type="submission" date="2017-01" db="EMBL/GenBank/DDBJ databases">
        <authorList>
            <person name="Mah S.A."/>
            <person name="Swanson W.J."/>
            <person name="Moy G.W."/>
            <person name="Vacquier V.D."/>
        </authorList>
    </citation>
    <scope>NUCLEOTIDE SEQUENCE [LARGE SCALE GENOMIC DNA]</scope>
    <source>
        <strain evidence="2 3">DSM 22694</strain>
    </source>
</reference>
<keyword evidence="3" id="KW-1185">Reference proteome</keyword>
<proteinExistence type="predicted"/>
<feature type="signal peptide" evidence="1">
    <location>
        <begin position="1"/>
        <end position="19"/>
    </location>
</feature>
<name>A0A1P8KCX0_9BURK</name>
<dbReference type="eggNOG" id="COG0834">
    <property type="taxonomic scope" value="Bacteria"/>
</dbReference>
<keyword evidence="1" id="KW-0732">Signal</keyword>
<evidence type="ECO:0000256" key="1">
    <source>
        <dbReference type="SAM" id="SignalP"/>
    </source>
</evidence>
<protein>
    <submittedName>
        <fullName evidence="2">Uncharacterized protein</fullName>
    </submittedName>
</protein>
<dbReference type="Proteomes" id="UP000186110">
    <property type="component" value="Chromosome"/>
</dbReference>
<organism evidence="2 3">
    <name type="scientific">Rhodoferax saidenbachensis</name>
    <dbReference type="NCBI Taxonomy" id="1484693"/>
    <lineage>
        <taxon>Bacteria</taxon>
        <taxon>Pseudomonadati</taxon>
        <taxon>Pseudomonadota</taxon>
        <taxon>Betaproteobacteria</taxon>
        <taxon>Burkholderiales</taxon>
        <taxon>Comamonadaceae</taxon>
        <taxon>Rhodoferax</taxon>
    </lineage>
</organism>